<dbReference type="AlphaFoldDB" id="G0L0P0"/>
<dbReference type="Proteomes" id="UP000008898">
    <property type="component" value="Chromosome"/>
</dbReference>
<proteinExistence type="predicted"/>
<reference evidence="1 2" key="2">
    <citation type="journal article" date="2012" name="Environ. Microbiol.">
        <title>Characterization of the first alginolytic operons in a marine bacterium: from their emergence in marine Flavobacteriia to their independent transfers to marine Proteobacteria and human gut Bacteroides.</title>
        <authorList>
            <person name="Thomas F."/>
            <person name="Barbeyron T."/>
            <person name="Tonon T."/>
            <person name="Genicot S."/>
            <person name="Czjzek M."/>
            <person name="Michel G."/>
        </authorList>
    </citation>
    <scope>NUCLEOTIDE SEQUENCE [LARGE SCALE GENOMIC DNA]</scope>
    <source>
        <strain evidence="2">DSM 12802 / CCUG 47099 / CIP 106680 / NCIMB 13871 / Dsij</strain>
    </source>
</reference>
<dbReference type="Pfam" id="PF13644">
    <property type="entry name" value="DKNYY"/>
    <property type="match status" value="1"/>
</dbReference>
<evidence type="ECO:0000313" key="1">
    <source>
        <dbReference type="EMBL" id="CAZ97540.1"/>
    </source>
</evidence>
<dbReference type="EMBL" id="FP476056">
    <property type="protein sequence ID" value="CAZ97540.1"/>
    <property type="molecule type" value="Genomic_DNA"/>
</dbReference>
<dbReference type="STRING" id="63186.ZOBELLIA_3402"/>
<dbReference type="HOGENOM" id="CLU_1010961_0_0_10"/>
<name>G0L0P0_ZOBGA</name>
<sequence length="272" mass="31617">MIKLSTEFDQENENQFYWTDGESVFHRGTEIEGADLDTFEHFYGIWAKDKKKCYSGATRINSADTKTFKALNFTYAKDKNNVYSLAGKIKDADSSSFEICDDGKHSLGKSIEWVDKKMFLYDESYVPYGYGKDVNHVYYYNFSGKTKIVKKADTNTFVSLNDSKYGIDENNVFYGFAVIPKANPKTWKKLKEKYFSYSRDGNKIFYLNRLIKDADAESFEVVETPLITGTPPQLAKDKISGFRNDKRISFEKLQEEVDYRTSYYKKIMEKLN</sequence>
<reference evidence="2" key="1">
    <citation type="submission" date="2009-07" db="EMBL/GenBank/DDBJ databases">
        <title>Complete genome sequence of Zobellia galactanivorans Dsij.</title>
        <authorList>
            <consortium name="Genoscope - CEA"/>
        </authorList>
    </citation>
    <scope>NUCLEOTIDE SEQUENCE [LARGE SCALE GENOMIC DNA]</scope>
    <source>
        <strain evidence="2">DSM 12802 / CCUG 47099 / CIP 106680 / NCIMB 13871 / Dsij</strain>
    </source>
</reference>
<evidence type="ECO:0008006" key="3">
    <source>
        <dbReference type="Google" id="ProtNLM"/>
    </source>
</evidence>
<keyword evidence="2" id="KW-1185">Reference proteome</keyword>
<organism evidence="1 2">
    <name type="scientific">Zobellia galactanivorans (strain DSM 12802 / CCUG 47099 / CIP 106680 / NCIMB 13871 / Dsij)</name>
    <dbReference type="NCBI Taxonomy" id="63186"/>
    <lineage>
        <taxon>Bacteria</taxon>
        <taxon>Pseudomonadati</taxon>
        <taxon>Bacteroidota</taxon>
        <taxon>Flavobacteriia</taxon>
        <taxon>Flavobacteriales</taxon>
        <taxon>Flavobacteriaceae</taxon>
        <taxon>Zobellia</taxon>
    </lineage>
</organism>
<protein>
    <recommendedName>
        <fullName evidence="3">DKNYY family protein</fullName>
    </recommendedName>
</protein>
<evidence type="ECO:0000313" key="2">
    <source>
        <dbReference type="Proteomes" id="UP000008898"/>
    </source>
</evidence>
<dbReference type="RefSeq" id="WP_013994732.1">
    <property type="nucleotide sequence ID" value="NC_015844.1"/>
</dbReference>
<dbReference type="OrthoDB" id="661807at2"/>
<dbReference type="KEGG" id="zga:ZOBELLIA_3402"/>
<dbReference type="InterPro" id="IPR027375">
    <property type="entry name" value="DKNYY"/>
</dbReference>
<accession>G0L0P0</accession>
<gene>
    <name evidence="1" type="ordered locus">zobellia_3402</name>
</gene>